<feature type="compositionally biased region" description="Basic residues" evidence="1">
    <location>
        <begin position="76"/>
        <end position="91"/>
    </location>
</feature>
<sequence length="91" mass="10046">MNLSQTPCGSGSAAQETGAIRARSRCAIRASSAWDDGVRAVRTNQQPRMGGALTQVVRDMPEVVEVYRRAGDGHAARGRRRHRRLRPIYKS</sequence>
<dbReference type="EMBL" id="QXCT01000002">
    <property type="protein sequence ID" value="MDW9257128.1"/>
    <property type="molecule type" value="Genomic_DNA"/>
</dbReference>
<comment type="caution">
    <text evidence="2">The sequence shown here is derived from an EMBL/GenBank/DDBJ whole genome shotgun (WGS) entry which is preliminary data.</text>
</comment>
<proteinExistence type="predicted"/>
<name>A0AAW9D5U9_BURTH</name>
<accession>A0AAW9D5U9</accession>
<organism evidence="2 3">
    <name type="scientific">Burkholderia thailandensis</name>
    <dbReference type="NCBI Taxonomy" id="57975"/>
    <lineage>
        <taxon>Bacteria</taxon>
        <taxon>Pseudomonadati</taxon>
        <taxon>Pseudomonadota</taxon>
        <taxon>Betaproteobacteria</taxon>
        <taxon>Burkholderiales</taxon>
        <taxon>Burkholderiaceae</taxon>
        <taxon>Burkholderia</taxon>
        <taxon>pseudomallei group</taxon>
    </lineage>
</organism>
<reference evidence="2" key="1">
    <citation type="submission" date="2018-08" db="EMBL/GenBank/DDBJ databases">
        <title>Identification of Burkholderia cepacia strains that express a Burkholderia pseudomallei-like capsular polysaccharide.</title>
        <authorList>
            <person name="Burtnick M.N."/>
            <person name="Vongsouvath M."/>
            <person name="Newton P."/>
            <person name="Wuthiekanun V."/>
            <person name="Limmathurotsakul D."/>
            <person name="Brett P.J."/>
            <person name="Chantratita N."/>
            <person name="Dance D.A."/>
        </authorList>
    </citation>
    <scope>NUCLEOTIDE SEQUENCE</scope>
    <source>
        <strain evidence="2">SBXCC001</strain>
    </source>
</reference>
<evidence type="ECO:0000313" key="3">
    <source>
        <dbReference type="Proteomes" id="UP001272137"/>
    </source>
</evidence>
<gene>
    <name evidence="2" type="ORF">C7S16_4144</name>
</gene>
<feature type="region of interest" description="Disordered" evidence="1">
    <location>
        <begin position="72"/>
        <end position="91"/>
    </location>
</feature>
<dbReference type="Proteomes" id="UP001272137">
    <property type="component" value="Unassembled WGS sequence"/>
</dbReference>
<protein>
    <submittedName>
        <fullName evidence="2">Uncharacterized protein</fullName>
    </submittedName>
</protein>
<evidence type="ECO:0000313" key="2">
    <source>
        <dbReference type="EMBL" id="MDW9257128.1"/>
    </source>
</evidence>
<evidence type="ECO:0000256" key="1">
    <source>
        <dbReference type="SAM" id="MobiDB-lite"/>
    </source>
</evidence>
<dbReference type="AlphaFoldDB" id="A0AAW9D5U9"/>